<accession>A0A1L5FD63</accession>
<sequence length="89" mass="10778">MEFTMEINNTLETVEKDIFYMRYIFKYPIMKIVQQTGYSKRMIQYKLNDIIIKLNEGPEIYGKIKKYKLEQYIIKSYIAPSTPKKCNDF</sequence>
<reference evidence="1 2" key="1">
    <citation type="submission" date="2016-12" db="EMBL/GenBank/DDBJ databases">
        <title>Complete genome sequence of Clostridium kluyveri JZZ isolated from the pit mud of a Chinese flavor liquor-making factory.</title>
        <authorList>
            <person name="Wang Y."/>
        </authorList>
    </citation>
    <scope>NUCLEOTIDE SEQUENCE [LARGE SCALE GENOMIC DNA]</scope>
    <source>
        <strain evidence="1 2">JZZ</strain>
    </source>
</reference>
<protein>
    <submittedName>
        <fullName evidence="1">Uncharacterized protein</fullName>
    </submittedName>
</protein>
<gene>
    <name evidence="1" type="ORF">BS101_19505</name>
</gene>
<dbReference type="AlphaFoldDB" id="A0A1L5FD63"/>
<name>A0A1L5FD63_CLOKL</name>
<organism evidence="1 2">
    <name type="scientific">Clostridium kluyveri</name>
    <dbReference type="NCBI Taxonomy" id="1534"/>
    <lineage>
        <taxon>Bacteria</taxon>
        <taxon>Bacillati</taxon>
        <taxon>Bacillota</taxon>
        <taxon>Clostridia</taxon>
        <taxon>Eubacteriales</taxon>
        <taxon>Clostridiaceae</taxon>
        <taxon>Clostridium</taxon>
    </lineage>
</organism>
<evidence type="ECO:0000313" key="1">
    <source>
        <dbReference type="EMBL" id="APM40750.1"/>
    </source>
</evidence>
<dbReference type="EMBL" id="CP018335">
    <property type="protein sequence ID" value="APM40750.1"/>
    <property type="molecule type" value="Genomic_DNA"/>
</dbReference>
<dbReference type="Proteomes" id="UP000184604">
    <property type="component" value="Chromosome"/>
</dbReference>
<evidence type="ECO:0000313" key="2">
    <source>
        <dbReference type="Proteomes" id="UP000184604"/>
    </source>
</evidence>
<proteinExistence type="predicted"/>